<dbReference type="RefSeq" id="WP_390316048.1">
    <property type="nucleotide sequence ID" value="NZ_JBHSPB010000006.1"/>
</dbReference>
<dbReference type="EMBL" id="JBHSPB010000006">
    <property type="protein sequence ID" value="MFC5720861.1"/>
    <property type="molecule type" value="Genomic_DNA"/>
</dbReference>
<evidence type="ECO:0000313" key="1">
    <source>
        <dbReference type="EMBL" id="MFC5720861.1"/>
    </source>
</evidence>
<organism evidence="1 2">
    <name type="scientific">Streptomyces gamaensis</name>
    <dbReference type="NCBI Taxonomy" id="1763542"/>
    <lineage>
        <taxon>Bacteria</taxon>
        <taxon>Bacillati</taxon>
        <taxon>Actinomycetota</taxon>
        <taxon>Actinomycetes</taxon>
        <taxon>Kitasatosporales</taxon>
        <taxon>Streptomycetaceae</taxon>
        <taxon>Streptomyces</taxon>
    </lineage>
</organism>
<name>A0ABW0YWA6_9ACTN</name>
<gene>
    <name evidence="1" type="ORF">ACFP1Z_11855</name>
</gene>
<keyword evidence="2" id="KW-1185">Reference proteome</keyword>
<reference evidence="2" key="1">
    <citation type="journal article" date="2019" name="Int. J. Syst. Evol. Microbiol.">
        <title>The Global Catalogue of Microorganisms (GCM) 10K type strain sequencing project: providing services to taxonomists for standard genome sequencing and annotation.</title>
        <authorList>
            <consortium name="The Broad Institute Genomics Platform"/>
            <consortium name="The Broad Institute Genome Sequencing Center for Infectious Disease"/>
            <person name="Wu L."/>
            <person name="Ma J."/>
        </authorList>
    </citation>
    <scope>NUCLEOTIDE SEQUENCE [LARGE SCALE GENOMIC DNA]</scope>
    <source>
        <strain evidence="2">CGMCC 4.7304</strain>
    </source>
</reference>
<accession>A0ABW0YWA6</accession>
<sequence length="146" mass="15721">MAGAVNAARGYWCEVVYGGAGWGRIVLGTLPTPFLGRALRWLRRQAVRIADGLDPDPDTAPSPHGALHKVNTEFQLGDAPAELRAWANDDRSRQAAYDQLRGGTPFALTATDHTGRYVLAAWPVDVPARLDALPAQSTNSHSGHLK</sequence>
<comment type="caution">
    <text evidence="1">The sequence shown here is derived from an EMBL/GenBank/DDBJ whole genome shotgun (WGS) entry which is preliminary data.</text>
</comment>
<evidence type="ECO:0000313" key="2">
    <source>
        <dbReference type="Proteomes" id="UP001596083"/>
    </source>
</evidence>
<proteinExistence type="predicted"/>
<protein>
    <submittedName>
        <fullName evidence="1">Uncharacterized protein</fullName>
    </submittedName>
</protein>
<dbReference type="Proteomes" id="UP001596083">
    <property type="component" value="Unassembled WGS sequence"/>
</dbReference>